<keyword evidence="4" id="KW-1015">Disulfide bond</keyword>
<keyword evidence="3" id="KW-0735">Signal-anchor</keyword>
<dbReference type="EMBL" id="JBITPR010000043">
    <property type="protein sequence ID" value="MFI7872806.1"/>
    <property type="molecule type" value="Genomic_DNA"/>
</dbReference>
<evidence type="ECO:0000256" key="4">
    <source>
        <dbReference type="ARBA" id="ARBA00023157"/>
    </source>
</evidence>
<dbReference type="Proteomes" id="UP001614264">
    <property type="component" value="Unassembled WGS sequence"/>
</dbReference>
<dbReference type="Pfam" id="PF00578">
    <property type="entry name" value="AhpC-TSA"/>
    <property type="match status" value="1"/>
</dbReference>
<feature type="compositionally biased region" description="Gly residues" evidence="6">
    <location>
        <begin position="229"/>
        <end position="238"/>
    </location>
</feature>
<dbReference type="PANTHER" id="PTHR42852">
    <property type="entry name" value="THIOL:DISULFIDE INTERCHANGE PROTEIN DSBE"/>
    <property type="match status" value="1"/>
</dbReference>
<feature type="region of interest" description="Disordered" evidence="6">
    <location>
        <begin position="225"/>
        <end position="247"/>
    </location>
</feature>
<accession>A0ABW8BCR4</accession>
<comment type="subcellular location">
    <subcellularLocation>
        <location evidence="1">Cell envelope</location>
    </subcellularLocation>
</comment>
<evidence type="ECO:0000313" key="8">
    <source>
        <dbReference type="EMBL" id="MFI7872806.1"/>
    </source>
</evidence>
<evidence type="ECO:0000256" key="1">
    <source>
        <dbReference type="ARBA" id="ARBA00004196"/>
    </source>
</evidence>
<feature type="domain" description="Thioredoxin" evidence="7">
    <location>
        <begin position="83"/>
        <end position="227"/>
    </location>
</feature>
<dbReference type="PROSITE" id="PS51352">
    <property type="entry name" value="THIOREDOXIN_2"/>
    <property type="match status" value="1"/>
</dbReference>
<proteinExistence type="predicted"/>
<sequence>MSAASRAPLRSNRTNRTADRTTGHASGRASRRVRSRVRSRAALAVGAAAAALLVSACSSGGTSGGGGQTGFITGSDGIATAKEGERADAPDLSGETVDGGQVDVADYKGKVVVLNVWGSWCPPCRAEAKNFEKVYQDVKDQGVQFVGINTRDTSTGPARAFEKDYGVTYPSLYDPSGKLLLRFEKGTLNPQAVPSTLIIDREGKVAARTLQALSEEKLRKMLAPYLADGSGGSGGSGGSADSAKPEK</sequence>
<dbReference type="PROSITE" id="PS00194">
    <property type="entry name" value="THIOREDOXIN_1"/>
    <property type="match status" value="1"/>
</dbReference>
<keyword evidence="9" id="KW-1185">Reference proteome</keyword>
<protein>
    <submittedName>
        <fullName evidence="8">TlpA family protein disulfide reductase</fullName>
    </submittedName>
</protein>
<dbReference type="RefSeq" id="WP_399593365.1">
    <property type="nucleotide sequence ID" value="NZ_JBITPR010000043.1"/>
</dbReference>
<keyword evidence="3" id="KW-0812">Transmembrane</keyword>
<dbReference type="PANTHER" id="PTHR42852:SF6">
    <property type="entry name" value="THIOL:DISULFIDE INTERCHANGE PROTEIN DSBE"/>
    <property type="match status" value="1"/>
</dbReference>
<dbReference type="InterPro" id="IPR000866">
    <property type="entry name" value="AhpC/TSA"/>
</dbReference>
<evidence type="ECO:0000256" key="5">
    <source>
        <dbReference type="ARBA" id="ARBA00023284"/>
    </source>
</evidence>
<dbReference type="CDD" id="cd02966">
    <property type="entry name" value="TlpA_like_family"/>
    <property type="match status" value="1"/>
</dbReference>
<comment type="caution">
    <text evidence="8">The sequence shown here is derived from an EMBL/GenBank/DDBJ whole genome shotgun (WGS) entry which is preliminary data.</text>
</comment>
<gene>
    <name evidence="8" type="ORF">AB4829_19675</name>
</gene>
<dbReference type="SUPFAM" id="SSF52833">
    <property type="entry name" value="Thioredoxin-like"/>
    <property type="match status" value="1"/>
</dbReference>
<evidence type="ECO:0000259" key="7">
    <source>
        <dbReference type="PROSITE" id="PS51352"/>
    </source>
</evidence>
<keyword evidence="2" id="KW-0201">Cytochrome c-type biogenesis</keyword>
<keyword evidence="5" id="KW-0676">Redox-active center</keyword>
<dbReference type="InterPro" id="IPR013766">
    <property type="entry name" value="Thioredoxin_domain"/>
</dbReference>
<evidence type="ECO:0000256" key="2">
    <source>
        <dbReference type="ARBA" id="ARBA00022748"/>
    </source>
</evidence>
<organism evidence="8 9">
    <name type="scientific">Streptomyces salinarius</name>
    <dbReference type="NCBI Taxonomy" id="2762598"/>
    <lineage>
        <taxon>Bacteria</taxon>
        <taxon>Bacillati</taxon>
        <taxon>Actinomycetota</taxon>
        <taxon>Actinomycetes</taxon>
        <taxon>Kitasatosporales</taxon>
        <taxon>Streptomycetaceae</taxon>
        <taxon>Streptomyces</taxon>
    </lineage>
</organism>
<dbReference type="InterPro" id="IPR050553">
    <property type="entry name" value="Thioredoxin_ResA/DsbE_sf"/>
</dbReference>
<dbReference type="InterPro" id="IPR017937">
    <property type="entry name" value="Thioredoxin_CS"/>
</dbReference>
<evidence type="ECO:0000256" key="3">
    <source>
        <dbReference type="ARBA" id="ARBA00022968"/>
    </source>
</evidence>
<reference evidence="8 9" key="1">
    <citation type="submission" date="2024-07" db="EMBL/GenBank/DDBJ databases">
        <title>Whole genome sequencing of Prodigiosin pigment-producing Streptomyces salinarius isolated from rhizosphere soil of Arachis hypogaea.</title>
        <authorList>
            <person name="Vidhya A."/>
            <person name="Ramya S."/>
        </authorList>
    </citation>
    <scope>NUCLEOTIDE SEQUENCE [LARGE SCALE GENOMIC DNA]</scope>
    <source>
        <strain evidence="8 9">VRMG2420</strain>
    </source>
</reference>
<name>A0ABW8BCR4_9ACTN</name>
<dbReference type="InterPro" id="IPR036249">
    <property type="entry name" value="Thioredoxin-like_sf"/>
</dbReference>
<dbReference type="Gene3D" id="3.40.30.10">
    <property type="entry name" value="Glutaredoxin"/>
    <property type="match status" value="1"/>
</dbReference>
<evidence type="ECO:0000313" key="9">
    <source>
        <dbReference type="Proteomes" id="UP001614264"/>
    </source>
</evidence>
<feature type="region of interest" description="Disordered" evidence="6">
    <location>
        <begin position="1"/>
        <end position="34"/>
    </location>
</feature>
<evidence type="ECO:0000256" key="6">
    <source>
        <dbReference type="SAM" id="MobiDB-lite"/>
    </source>
</evidence>